<sequence>MTTGSTTPDERRVRDAMTTPVLAVAPETPVEDVAHVLTEHKVGAVPVVDAGRHVVGVIAESDVVLRAATATAAAQLMTVPPIVVEADAPLHKARRALAAHGIGRLPVVDRRRRLIGIISRRDLLAALLPADTAIRREVVGAVAAADVELVALTVSHGKVWLCGRVSDLAATPALEEALRRIAGVTRVDLEITRTTEHKET</sequence>
<dbReference type="InterPro" id="IPR051257">
    <property type="entry name" value="Diverse_CBS-Domain"/>
</dbReference>
<dbReference type="Gene3D" id="3.30.1340.30">
    <property type="match status" value="1"/>
</dbReference>
<keyword evidence="1 2" id="KW-0129">CBS domain</keyword>
<feature type="domain" description="CBS" evidence="3">
    <location>
        <begin position="17"/>
        <end position="73"/>
    </location>
</feature>
<evidence type="ECO:0000256" key="1">
    <source>
        <dbReference type="ARBA" id="ARBA00023122"/>
    </source>
</evidence>
<gene>
    <name evidence="4" type="ORF">GCM10009838_54730</name>
</gene>
<dbReference type="PANTHER" id="PTHR43080">
    <property type="entry name" value="CBS DOMAIN-CONTAINING PROTEIN CBSX3, MITOCHONDRIAL"/>
    <property type="match status" value="1"/>
</dbReference>
<evidence type="ECO:0000259" key="3">
    <source>
        <dbReference type="PROSITE" id="PS51371"/>
    </source>
</evidence>
<name>A0ABP5DVW3_9ACTN</name>
<dbReference type="Gene3D" id="3.10.580.10">
    <property type="entry name" value="CBS-domain"/>
    <property type="match status" value="2"/>
</dbReference>
<evidence type="ECO:0000313" key="4">
    <source>
        <dbReference type="EMBL" id="GAA1985422.1"/>
    </source>
</evidence>
<evidence type="ECO:0000256" key="2">
    <source>
        <dbReference type="PROSITE-ProRule" id="PRU00703"/>
    </source>
</evidence>
<dbReference type="SMART" id="SM00116">
    <property type="entry name" value="CBS"/>
    <property type="match status" value="2"/>
</dbReference>
<accession>A0ABP5DVW3</accession>
<proteinExistence type="predicted"/>
<feature type="domain" description="CBS" evidence="3">
    <location>
        <begin position="77"/>
        <end position="134"/>
    </location>
</feature>
<dbReference type="SUPFAM" id="SSF54631">
    <property type="entry name" value="CBS-domain pair"/>
    <property type="match status" value="1"/>
</dbReference>
<dbReference type="EMBL" id="BAAAQM010000035">
    <property type="protein sequence ID" value="GAA1985422.1"/>
    <property type="molecule type" value="Genomic_DNA"/>
</dbReference>
<dbReference type="PANTHER" id="PTHR43080:SF29">
    <property type="entry name" value="OS02G0818000 PROTEIN"/>
    <property type="match status" value="1"/>
</dbReference>
<organism evidence="4 5">
    <name type="scientific">Catenulispora subtropica</name>
    <dbReference type="NCBI Taxonomy" id="450798"/>
    <lineage>
        <taxon>Bacteria</taxon>
        <taxon>Bacillati</taxon>
        <taxon>Actinomycetota</taxon>
        <taxon>Actinomycetes</taxon>
        <taxon>Catenulisporales</taxon>
        <taxon>Catenulisporaceae</taxon>
        <taxon>Catenulispora</taxon>
    </lineage>
</organism>
<comment type="caution">
    <text evidence="4">The sequence shown here is derived from an EMBL/GenBank/DDBJ whole genome shotgun (WGS) entry which is preliminary data.</text>
</comment>
<keyword evidence="5" id="KW-1185">Reference proteome</keyword>
<dbReference type="Pfam" id="PF00571">
    <property type="entry name" value="CBS"/>
    <property type="match status" value="2"/>
</dbReference>
<dbReference type="InterPro" id="IPR000644">
    <property type="entry name" value="CBS_dom"/>
</dbReference>
<dbReference type="PROSITE" id="PS51371">
    <property type="entry name" value="CBS"/>
    <property type="match status" value="2"/>
</dbReference>
<evidence type="ECO:0000313" key="5">
    <source>
        <dbReference type="Proteomes" id="UP001499854"/>
    </source>
</evidence>
<reference evidence="5" key="1">
    <citation type="journal article" date="2019" name="Int. J. Syst. Evol. Microbiol.">
        <title>The Global Catalogue of Microorganisms (GCM) 10K type strain sequencing project: providing services to taxonomists for standard genome sequencing and annotation.</title>
        <authorList>
            <consortium name="The Broad Institute Genomics Platform"/>
            <consortium name="The Broad Institute Genome Sequencing Center for Infectious Disease"/>
            <person name="Wu L."/>
            <person name="Ma J."/>
        </authorList>
    </citation>
    <scope>NUCLEOTIDE SEQUENCE [LARGE SCALE GENOMIC DNA]</scope>
    <source>
        <strain evidence="5">JCM 16013</strain>
    </source>
</reference>
<protein>
    <recommendedName>
        <fullName evidence="3">CBS domain-containing protein</fullName>
    </recommendedName>
</protein>
<dbReference type="Proteomes" id="UP001499854">
    <property type="component" value="Unassembled WGS sequence"/>
</dbReference>
<dbReference type="InterPro" id="IPR046342">
    <property type="entry name" value="CBS_dom_sf"/>
</dbReference>
<dbReference type="RefSeq" id="WP_344659993.1">
    <property type="nucleotide sequence ID" value="NZ_BAAAQM010000035.1"/>
</dbReference>